<protein>
    <submittedName>
        <fullName evidence="2">Uncharacterized protein</fullName>
    </submittedName>
</protein>
<name>A0AAV3RXC4_LITER</name>
<evidence type="ECO:0000256" key="1">
    <source>
        <dbReference type="SAM" id="MobiDB-lite"/>
    </source>
</evidence>
<reference evidence="2 3" key="1">
    <citation type="submission" date="2024-01" db="EMBL/GenBank/DDBJ databases">
        <title>The complete chloroplast genome sequence of Lithospermum erythrorhizon: insights into the phylogenetic relationship among Boraginaceae species and the maternal lineages of purple gromwells.</title>
        <authorList>
            <person name="Okada T."/>
            <person name="Watanabe K."/>
        </authorList>
    </citation>
    <scope>NUCLEOTIDE SEQUENCE [LARGE SCALE GENOMIC DNA]</scope>
</reference>
<dbReference type="Proteomes" id="UP001454036">
    <property type="component" value="Unassembled WGS sequence"/>
</dbReference>
<sequence>MRLDDLIGNFIICEMKFDSTKMVKKNGVALNASCREGDEEDLKETISLLAKKFNKTMKRFNKKPYSAGDSSNENDKRSYYITHSDEDSDEEEGSDGTNTFVTFTAQIHEELIVPPTVSTTQPDSISDDEEELTKEELIENYQMLFQK</sequence>
<evidence type="ECO:0000313" key="3">
    <source>
        <dbReference type="Proteomes" id="UP001454036"/>
    </source>
</evidence>
<gene>
    <name evidence="2" type="ORF">LIER_32255</name>
</gene>
<feature type="region of interest" description="Disordered" evidence="1">
    <location>
        <begin position="61"/>
        <end position="97"/>
    </location>
</feature>
<keyword evidence="3" id="KW-1185">Reference proteome</keyword>
<dbReference type="EMBL" id="BAABME010012308">
    <property type="protein sequence ID" value="GAA0184967.1"/>
    <property type="molecule type" value="Genomic_DNA"/>
</dbReference>
<comment type="caution">
    <text evidence="2">The sequence shown here is derived from an EMBL/GenBank/DDBJ whole genome shotgun (WGS) entry which is preliminary data.</text>
</comment>
<feature type="region of interest" description="Disordered" evidence="1">
    <location>
        <begin position="111"/>
        <end position="131"/>
    </location>
</feature>
<accession>A0AAV3RXC4</accession>
<evidence type="ECO:0000313" key="2">
    <source>
        <dbReference type="EMBL" id="GAA0184967.1"/>
    </source>
</evidence>
<proteinExistence type="predicted"/>
<dbReference type="AlphaFoldDB" id="A0AAV3RXC4"/>
<organism evidence="2 3">
    <name type="scientific">Lithospermum erythrorhizon</name>
    <name type="common">Purple gromwell</name>
    <name type="synonym">Lithospermum officinale var. erythrorhizon</name>
    <dbReference type="NCBI Taxonomy" id="34254"/>
    <lineage>
        <taxon>Eukaryota</taxon>
        <taxon>Viridiplantae</taxon>
        <taxon>Streptophyta</taxon>
        <taxon>Embryophyta</taxon>
        <taxon>Tracheophyta</taxon>
        <taxon>Spermatophyta</taxon>
        <taxon>Magnoliopsida</taxon>
        <taxon>eudicotyledons</taxon>
        <taxon>Gunneridae</taxon>
        <taxon>Pentapetalae</taxon>
        <taxon>asterids</taxon>
        <taxon>lamiids</taxon>
        <taxon>Boraginales</taxon>
        <taxon>Boraginaceae</taxon>
        <taxon>Boraginoideae</taxon>
        <taxon>Lithospermeae</taxon>
        <taxon>Lithospermum</taxon>
    </lineage>
</organism>